<feature type="compositionally biased region" description="Polar residues" evidence="4">
    <location>
        <begin position="466"/>
        <end position="487"/>
    </location>
</feature>
<dbReference type="InterPro" id="IPR000697">
    <property type="entry name" value="WH1/EVH1_dom"/>
</dbReference>
<feature type="compositionally biased region" description="Polar residues" evidence="4">
    <location>
        <begin position="558"/>
        <end position="569"/>
    </location>
</feature>
<protein>
    <submittedName>
        <fullName evidence="11">Protein still life, isoform SIF type 1-like</fullName>
    </submittedName>
</protein>
<evidence type="ECO:0000259" key="7">
    <source>
        <dbReference type="PROSITE" id="PS50106"/>
    </source>
</evidence>
<feature type="compositionally biased region" description="Low complexity" evidence="4">
    <location>
        <begin position="321"/>
        <end position="334"/>
    </location>
</feature>
<dbReference type="Pfam" id="PF00169">
    <property type="entry name" value="PH"/>
    <property type="match status" value="1"/>
</dbReference>
<dbReference type="GO" id="GO:0005085">
    <property type="term" value="F:guanyl-nucleotide exchange factor activity"/>
    <property type="evidence" value="ECO:0007669"/>
    <property type="project" value="UniProtKB-KW"/>
</dbReference>
<dbReference type="InterPro" id="IPR003116">
    <property type="entry name" value="RBD_dom"/>
</dbReference>
<feature type="compositionally biased region" description="Low complexity" evidence="4">
    <location>
        <begin position="528"/>
        <end position="549"/>
    </location>
</feature>
<dbReference type="SUPFAM" id="SSF48065">
    <property type="entry name" value="DBL homology domain (DH-domain)"/>
    <property type="match status" value="1"/>
</dbReference>
<feature type="region of interest" description="Disordered" evidence="4">
    <location>
        <begin position="614"/>
        <end position="642"/>
    </location>
</feature>
<dbReference type="InterPro" id="IPR000219">
    <property type="entry name" value="DH_dom"/>
</dbReference>
<evidence type="ECO:0000256" key="4">
    <source>
        <dbReference type="SAM" id="MobiDB-lite"/>
    </source>
</evidence>
<dbReference type="SUPFAM" id="SSF50156">
    <property type="entry name" value="PDZ domain-like"/>
    <property type="match status" value="1"/>
</dbReference>
<feature type="region of interest" description="Disordered" evidence="4">
    <location>
        <begin position="445"/>
        <end position="573"/>
    </location>
</feature>
<feature type="region of interest" description="Disordered" evidence="4">
    <location>
        <begin position="1069"/>
        <end position="1126"/>
    </location>
</feature>
<dbReference type="PROSITE" id="PS00741">
    <property type="entry name" value="DH_1"/>
    <property type="match status" value="1"/>
</dbReference>
<keyword evidence="1" id="KW-0344">Guanine-nucleotide releasing factor</keyword>
<keyword evidence="2" id="KW-0677">Repeat</keyword>
<dbReference type="PROSITE" id="PS50003">
    <property type="entry name" value="PH_DOMAIN"/>
    <property type="match status" value="1"/>
</dbReference>
<evidence type="ECO:0000256" key="3">
    <source>
        <dbReference type="SAM" id="Coils"/>
    </source>
</evidence>
<dbReference type="PROSITE" id="PS50898">
    <property type="entry name" value="RBD"/>
    <property type="match status" value="1"/>
</dbReference>
<evidence type="ECO:0000256" key="2">
    <source>
        <dbReference type="ARBA" id="ARBA00022737"/>
    </source>
</evidence>
<dbReference type="OrthoDB" id="8059989at2759"/>
<dbReference type="GO" id="GO:0007264">
    <property type="term" value="P:small GTPase-mediated signal transduction"/>
    <property type="evidence" value="ECO:0007669"/>
    <property type="project" value="InterPro"/>
</dbReference>
<dbReference type="SUPFAM" id="SSF50729">
    <property type="entry name" value="PH domain-like"/>
    <property type="match status" value="4"/>
</dbReference>
<dbReference type="SMART" id="SM00228">
    <property type="entry name" value="PDZ"/>
    <property type="match status" value="1"/>
</dbReference>
<dbReference type="CDD" id="cd00136">
    <property type="entry name" value="PDZ_canonical"/>
    <property type="match status" value="1"/>
</dbReference>
<dbReference type="Pfam" id="PF00621">
    <property type="entry name" value="RhoGEF"/>
    <property type="match status" value="1"/>
</dbReference>
<dbReference type="Pfam" id="PF18385">
    <property type="entry name" value="Tiam_CC_Ex"/>
    <property type="match status" value="1"/>
</dbReference>
<evidence type="ECO:0000259" key="8">
    <source>
        <dbReference type="PROSITE" id="PS50229"/>
    </source>
</evidence>
<dbReference type="Pfam" id="PF02196">
    <property type="entry name" value="RBD"/>
    <property type="match status" value="1"/>
</dbReference>
<feature type="domain" description="PDZ" evidence="7">
    <location>
        <begin position="1222"/>
        <end position="1310"/>
    </location>
</feature>
<feature type="domain" description="DH" evidence="6">
    <location>
        <begin position="1427"/>
        <end position="1621"/>
    </location>
</feature>
<dbReference type="PROSITE" id="PS50229">
    <property type="entry name" value="WH1"/>
    <property type="match status" value="2"/>
</dbReference>
<feature type="region of interest" description="Disordered" evidence="4">
    <location>
        <begin position="288"/>
        <end position="400"/>
    </location>
</feature>
<dbReference type="Pfam" id="PF23014">
    <property type="entry name" value="PH_Tiam1"/>
    <property type="match status" value="1"/>
</dbReference>
<dbReference type="GeneID" id="109470777"/>
<evidence type="ECO:0000259" key="5">
    <source>
        <dbReference type="PROSITE" id="PS50003"/>
    </source>
</evidence>
<dbReference type="Pfam" id="PF00568">
    <property type="entry name" value="WH1"/>
    <property type="match status" value="2"/>
</dbReference>
<feature type="domain" description="WH1" evidence="8">
    <location>
        <begin position="41"/>
        <end position="158"/>
    </location>
</feature>
<dbReference type="KEGG" id="bbel:109470777"/>
<keyword evidence="3" id="KW-0175">Coiled coil</keyword>
<dbReference type="CDD" id="cd01230">
    <property type="entry name" value="PH1_Tiam1_2"/>
    <property type="match status" value="1"/>
</dbReference>
<dbReference type="SMART" id="SM00233">
    <property type="entry name" value="PH"/>
    <property type="match status" value="2"/>
</dbReference>
<dbReference type="InterPro" id="IPR043537">
    <property type="entry name" value="Tiam1/Tiam2/Sif"/>
</dbReference>
<dbReference type="InterPro" id="IPR055230">
    <property type="entry name" value="PH_Tiam1/2"/>
</dbReference>
<feature type="compositionally biased region" description="Low complexity" evidence="4">
    <location>
        <begin position="697"/>
        <end position="711"/>
    </location>
</feature>
<gene>
    <name evidence="11" type="primary">LOC109470777</name>
</gene>
<feature type="compositionally biased region" description="Polar residues" evidence="4">
    <location>
        <begin position="1364"/>
        <end position="1383"/>
    </location>
</feature>
<dbReference type="InterPro" id="IPR001478">
    <property type="entry name" value="PDZ"/>
</dbReference>
<feature type="coiled-coil region" evidence="3">
    <location>
        <begin position="936"/>
        <end position="993"/>
    </location>
</feature>
<dbReference type="InterPro" id="IPR036034">
    <property type="entry name" value="PDZ_sf"/>
</dbReference>
<dbReference type="CDD" id="cd00160">
    <property type="entry name" value="RhoGEF"/>
    <property type="match status" value="1"/>
</dbReference>
<organism evidence="10 11">
    <name type="scientific">Branchiostoma belcheri</name>
    <name type="common">Amphioxus</name>
    <dbReference type="NCBI Taxonomy" id="7741"/>
    <lineage>
        <taxon>Eukaryota</taxon>
        <taxon>Metazoa</taxon>
        <taxon>Chordata</taxon>
        <taxon>Cephalochordata</taxon>
        <taxon>Leptocardii</taxon>
        <taxon>Amphioxiformes</taxon>
        <taxon>Branchiostomatidae</taxon>
        <taxon>Branchiostoma</taxon>
    </lineage>
</organism>
<dbReference type="PROSITE" id="PS50106">
    <property type="entry name" value="PDZ"/>
    <property type="match status" value="1"/>
</dbReference>
<evidence type="ECO:0000259" key="6">
    <source>
        <dbReference type="PROSITE" id="PS50010"/>
    </source>
</evidence>
<feature type="region of interest" description="Disordered" evidence="4">
    <location>
        <begin position="1350"/>
        <end position="1388"/>
    </location>
</feature>
<dbReference type="RefSeq" id="XP_019625412.1">
    <property type="nucleotide sequence ID" value="XM_019769853.1"/>
</dbReference>
<dbReference type="InterPro" id="IPR011993">
    <property type="entry name" value="PH-like_dom_sf"/>
</dbReference>
<evidence type="ECO:0000259" key="9">
    <source>
        <dbReference type="PROSITE" id="PS50898"/>
    </source>
</evidence>
<evidence type="ECO:0000313" key="11">
    <source>
        <dbReference type="RefSeq" id="XP_019625412.1"/>
    </source>
</evidence>
<feature type="compositionally biased region" description="Polar residues" evidence="4">
    <location>
        <begin position="445"/>
        <end position="458"/>
    </location>
</feature>
<feature type="domain" description="PH" evidence="5">
    <location>
        <begin position="810"/>
        <end position="923"/>
    </location>
</feature>
<reference evidence="11" key="1">
    <citation type="submission" date="2025-08" db="UniProtKB">
        <authorList>
            <consortium name="RefSeq"/>
        </authorList>
    </citation>
    <scope>IDENTIFICATION</scope>
    <source>
        <tissue evidence="11">Gonad</tissue>
    </source>
</reference>
<dbReference type="InterPro" id="IPR040655">
    <property type="entry name" value="TIAM1_CC-Ex"/>
</dbReference>
<dbReference type="InterPro" id="IPR001331">
    <property type="entry name" value="GDS_CDC24_CS"/>
</dbReference>
<dbReference type="PANTHER" id="PTHR46001:SF3">
    <property type="entry name" value="PROTEIN STILL LIFE, ISOFORM SIF TYPE 1"/>
    <property type="match status" value="1"/>
</dbReference>
<feature type="compositionally biased region" description="Basic and acidic residues" evidence="4">
    <location>
        <begin position="362"/>
        <end position="376"/>
    </location>
</feature>
<feature type="domain" description="RBD" evidence="9">
    <location>
        <begin position="1142"/>
        <end position="1213"/>
    </location>
</feature>
<name>A0A6P4Z2W6_BRABE</name>
<dbReference type="PROSITE" id="PS50010">
    <property type="entry name" value="DH_2"/>
    <property type="match status" value="1"/>
</dbReference>
<feature type="compositionally biased region" description="Low complexity" evidence="4">
    <location>
        <begin position="288"/>
        <end position="297"/>
    </location>
</feature>
<evidence type="ECO:0000313" key="10">
    <source>
        <dbReference type="Proteomes" id="UP000515135"/>
    </source>
</evidence>
<evidence type="ECO:0000256" key="1">
    <source>
        <dbReference type="ARBA" id="ARBA00022658"/>
    </source>
</evidence>
<feature type="region of interest" description="Disordered" evidence="4">
    <location>
        <begin position="1838"/>
        <end position="1868"/>
    </location>
</feature>
<proteinExistence type="predicted"/>
<keyword evidence="10" id="KW-1185">Reference proteome</keyword>
<feature type="compositionally biased region" description="Acidic residues" evidence="4">
    <location>
        <begin position="615"/>
        <end position="625"/>
    </location>
</feature>
<feature type="compositionally biased region" description="Low complexity" evidence="4">
    <location>
        <begin position="1838"/>
        <end position="1856"/>
    </location>
</feature>
<dbReference type="InterPro" id="IPR035899">
    <property type="entry name" value="DBL_dom_sf"/>
</dbReference>
<dbReference type="SMART" id="SM00325">
    <property type="entry name" value="RhoGEF"/>
    <property type="match status" value="1"/>
</dbReference>
<dbReference type="SMART" id="SM00461">
    <property type="entry name" value="WH1"/>
    <property type="match status" value="2"/>
</dbReference>
<dbReference type="Gene3D" id="1.20.900.10">
    <property type="entry name" value="Dbl homology (DH) domain"/>
    <property type="match status" value="1"/>
</dbReference>
<dbReference type="CDD" id="cd01255">
    <property type="entry name" value="PH2_Tiam1_2"/>
    <property type="match status" value="1"/>
</dbReference>
<dbReference type="Proteomes" id="UP000515135">
    <property type="component" value="Unplaced"/>
</dbReference>
<feature type="compositionally biased region" description="Low complexity" evidence="4">
    <location>
        <begin position="719"/>
        <end position="739"/>
    </location>
</feature>
<feature type="region of interest" description="Disordered" evidence="4">
    <location>
        <begin position="678"/>
        <end position="807"/>
    </location>
</feature>
<dbReference type="PANTHER" id="PTHR46001">
    <property type="entry name" value="TIAM (MAMMALIAN TUMOR INVASION AND METASTASIS FACTOR) HOMOLOG"/>
    <property type="match status" value="1"/>
</dbReference>
<sequence length="1967" mass="219008">MFKKVRKALSMSRRRSREKVYTVITPSRRIQASEITGQRLAGFTRKQSFLKLLAEVYRVSSNSSPLRWKRVTDTLVPVTVKCLQDAPFHVFHITANNFADQRVLDVQITVPGTLFNKTAESFVQWRDKMNGGAWGLNFVSENDAFRFLDACMPTGRNTLSPVSNCSSSSLKITPPKFLRLLAEVYRVSSNSSPLRWKRVTDTLVPVTVKCLQDAPFHVFHITANNFADQRVLDVQITVPGTLFNKTAESFVQWRDKMNGGAWGLNFVSENDAFRFLDACMPTGRNTLSPVSNCSSSSLKITPPKKYGPTESGTDLRAAVNSRSASSSSTRTSCSDYEGVDSEGSSNYENVSRENDNGDEDSAIGKENMRTSRKDGNVESMTGCREESTASGRRSRSHSCDGQSIALETRIKRYLYMEDTENCSAQSMTITSFTVNKTCHAVSHQTGSMSQTATPTSSPAKAGAANGSVNASPMSVCSVSSGRSTKISDGSKKLVSRQTSAPSGIGHHKPLLPQAIPHTLSKASTAQNSSFTISTPDSSSFTDSRRLSSPPSSPMVVDSNPQTPTRNSLSPRRLFVKQRSAPCNLGAKLLNSPRRSSIGSITEEYLSQNAHSINEMEGEEEGEDPTYDNVDPSEVGSRRSSLYDGRETFAAPLLPPTEFQETPDCSLFREYEFRMKRHGSERSDSGFEGGYPELDNISSSRSGTSGNSTSSTHMKQFLASLPSSSESGSHGTGSDSSSVGIHGDVGKLRTAEPRCSVSDESGMGDVRHSKLMRGYESNEDDHSMNESEEEEESDLRSPTRSHKNYNRQGGSIRKTGWLHVKNFLEHKKKKVELSNKRRWRKFWVCLKGTLLLFFECDEKQPVDENSEPTHTLFVEGSIAQAVPEHPKRENIFCLSNGFGDAYLFQAYTQIEMENWITAIHSACSSAIARQHGKDDTLKLLRAEAQKLEEKVDADTKMKKMGELQMAVVPDPKSREAITKQITQWEQNLEKVQLELYRYRCYMASLQGTELPNPKTLLACASKPTKAALARLGHFSVSSFHALICARAPVNSSVTPFTHVKKKKGLLSTLRGSDSKKKIRTPTREPKGGTSVFGTPSSSVCDVRETDLTKGADSPRSTAESGIADVSRPPTPSGALLLDRLGVRCIRVGLPNDHVTMVTVQSWMAVQDVLTIACLKRGVDPRDHFLQLKQYGPDGMELVTPDRKILMDNLVFEEVVVSPKCIYQVELERKPAGSFGFRVDAELGADGEMEDELRVFVSAVERGGLAHQKDVLAGDEVLVINGRVVYDLDMIYIESLLQGPALTLTLRTNRPESQVASLHLRTTDLLIDQLICPPPPSQSEYEDPTLDDLIIPAPTDFDFSPRRDSLPTSPLQGQPSPWEQSPRQQGRQDVDSLLQRADEVTDLCRRNQNSGNSSPRRFSVSKEMSNCQKLRKVILELVTTEKTYVKDMECLLDRYLHPLQNESFLSPDEIEALFGNIEELVQFQRKFLQALEDSVSIEPDFHTVDSPTKFRKTLFSISGAFLYYVDHFKLYSAFCASHSKAIKVLDPGKGNAAFRAFLEARNPKHQHSATLESFLIKPIQRIMKYPLLLKQLAALTNQESDEHFHLSEALKGMTSVAEHINEMQRLFEEYGGVFDILIRDQPHAKKEVSHLRMGDLQLFANALWLNSSDDIKHKKGTEPEMAIFVFKGAVVLVCKEDQRHKWKLTLTRKQGREVLEDREREVVLFKRLVPVTQLQIRNSNTNDTYGRCVWELVHSKSHKDGRPEKVFQFCNSTPEAKNGFMKVLRQVIKEAASKICNPTLTPKSLLRMKRMEGTHRLMDRKRRHTVAVDAVAGVTVAGVTLPGGTDFHGNNSSNSSEPRNPRRLHQRRSSEHCMVETYDNLPGGRDRPVTFHESLGNRNHGNHGPAAAACVSRTLNFDQSSGMLTGRALNYVVDSDADDTTVVRAYLPVTSNRAGLDLEEWNDFATTDC</sequence>
<dbReference type="Gene3D" id="2.30.42.10">
    <property type="match status" value="1"/>
</dbReference>
<dbReference type="Gene3D" id="6.10.140.680">
    <property type="match status" value="1"/>
</dbReference>
<dbReference type="Gene3D" id="2.30.29.30">
    <property type="entry name" value="Pleckstrin-homology domain (PH domain)/Phosphotyrosine-binding domain (PTB)"/>
    <property type="match status" value="4"/>
</dbReference>
<accession>A0A6P4Z2W6</accession>
<feature type="domain" description="WH1" evidence="8">
    <location>
        <begin position="169"/>
        <end position="286"/>
    </location>
</feature>
<dbReference type="InterPro" id="IPR001849">
    <property type="entry name" value="PH_domain"/>
</dbReference>